<dbReference type="EMBL" id="CAUYUE010000003">
    <property type="protein sequence ID" value="CAK0756427.1"/>
    <property type="molecule type" value="Genomic_DNA"/>
</dbReference>
<gene>
    <name evidence="5" type="ORF">CVIRNUC_002454</name>
</gene>
<reference evidence="5 6" key="1">
    <citation type="submission" date="2023-10" db="EMBL/GenBank/DDBJ databases">
        <authorList>
            <person name="Maclean D."/>
            <person name="Macfadyen A."/>
        </authorList>
    </citation>
    <scope>NUCLEOTIDE SEQUENCE [LARGE SCALE GENOMIC DNA]</scope>
</reference>
<evidence type="ECO:0000256" key="1">
    <source>
        <dbReference type="ARBA" id="ARBA00008966"/>
    </source>
</evidence>
<organism evidence="5 6">
    <name type="scientific">Coccomyxa viridis</name>
    <dbReference type="NCBI Taxonomy" id="1274662"/>
    <lineage>
        <taxon>Eukaryota</taxon>
        <taxon>Viridiplantae</taxon>
        <taxon>Chlorophyta</taxon>
        <taxon>core chlorophytes</taxon>
        <taxon>Trebouxiophyceae</taxon>
        <taxon>Trebouxiophyceae incertae sedis</taxon>
        <taxon>Coccomyxaceae</taxon>
        <taxon>Coccomyxa</taxon>
    </lineage>
</organism>
<protein>
    <recommendedName>
        <fullName evidence="7">Apoptosis antagonizing transcription factor</fullName>
    </recommendedName>
</protein>
<sequence length="464" mass="50813">MLHADDLDQEQPTLREPDPEDAWGDTRLPLEDTDDDLSRPAKGSAAKEKGLWLRGAIDLDGQEYAGRASSRKDVFGGDSDTGGDEEAFTEGASTDDDIRDLQRRQKDTAMPLNAEDKPGEFFLPNGITGAEDDGKASALERVVEALRAQDEAALTDRGDRAAKERTRGAAVRNQKALWERMLEMRILLQRCLQGANRLAQPHMHPVACSINPGLQSGFRGLSDGSAATLDQLLDLHTSFLDRIPAALQGGPEASNTSGKKRKAGTHTDDTIAGQQWQRVDEAYWRFAPYRDSSLDRWHRKTMLMTGSAALRGNLKALNQSLSAQVSALSKDSGPAVLRARLPQALSSPLLGCPPQAEQEGQDDDLDGVVAERDAETFDDSEFYQQLLKEFLEGSAIGSGAGALAASATAKKRRKKVERRASKGRKLRYQVMEKLVHFMTPVPRPETTMAPQLFSNLFGQSMNSR</sequence>
<feature type="region of interest" description="Disordered" evidence="2">
    <location>
        <begin position="1"/>
        <end position="99"/>
    </location>
</feature>
<dbReference type="InterPro" id="IPR012617">
    <property type="entry name" value="AATF_C"/>
</dbReference>
<dbReference type="InterPro" id="IPR025160">
    <property type="entry name" value="AATF"/>
</dbReference>
<dbReference type="PANTHER" id="PTHR15565">
    <property type="entry name" value="AATF PROTEIN APOPTOSIS ANTAGONIZING TRANSCRIPTION FACTOR"/>
    <property type="match status" value="1"/>
</dbReference>
<keyword evidence="6" id="KW-1185">Reference proteome</keyword>
<dbReference type="GO" id="GO:0005730">
    <property type="term" value="C:nucleolus"/>
    <property type="evidence" value="ECO:0007669"/>
    <property type="project" value="TreeGrafter"/>
</dbReference>
<dbReference type="Pfam" id="PF08164">
    <property type="entry name" value="TRAUB"/>
    <property type="match status" value="1"/>
</dbReference>
<feature type="domain" description="Apoptosis-antagonizing transcription factor C-terminal" evidence="3">
    <location>
        <begin position="383"/>
        <end position="457"/>
    </location>
</feature>
<proteinExistence type="inferred from homology"/>
<dbReference type="AlphaFoldDB" id="A0AAV1HWX5"/>
<dbReference type="InterPro" id="IPR039223">
    <property type="entry name" value="AATF/Bfr2"/>
</dbReference>
<feature type="region of interest" description="Disordered" evidence="2">
    <location>
        <begin position="247"/>
        <end position="268"/>
    </location>
</feature>
<comment type="caution">
    <text evidence="5">The sequence shown here is derived from an EMBL/GenBank/DDBJ whole genome shotgun (WGS) entry which is preliminary data.</text>
</comment>
<evidence type="ECO:0000256" key="2">
    <source>
        <dbReference type="SAM" id="MobiDB-lite"/>
    </source>
</evidence>
<evidence type="ECO:0000259" key="4">
    <source>
        <dbReference type="Pfam" id="PF13339"/>
    </source>
</evidence>
<comment type="similarity">
    <text evidence="1">Belongs to the AATF family.</text>
</comment>
<evidence type="ECO:0000313" key="5">
    <source>
        <dbReference type="EMBL" id="CAK0756427.1"/>
    </source>
</evidence>
<dbReference type="PANTHER" id="PTHR15565:SF0">
    <property type="entry name" value="PROTEIN AATF"/>
    <property type="match status" value="1"/>
</dbReference>
<dbReference type="Pfam" id="PF13339">
    <property type="entry name" value="AATF-Che1"/>
    <property type="match status" value="1"/>
</dbReference>
<evidence type="ECO:0000259" key="3">
    <source>
        <dbReference type="Pfam" id="PF08164"/>
    </source>
</evidence>
<feature type="compositionally biased region" description="Acidic residues" evidence="2">
    <location>
        <begin position="81"/>
        <end position="98"/>
    </location>
</feature>
<accession>A0AAV1HWX5</accession>
<dbReference type="Proteomes" id="UP001314263">
    <property type="component" value="Unassembled WGS sequence"/>
</dbReference>
<feature type="domain" description="AATF leucine zipper-containing" evidence="4">
    <location>
        <begin position="166"/>
        <end position="300"/>
    </location>
</feature>
<evidence type="ECO:0000313" key="6">
    <source>
        <dbReference type="Proteomes" id="UP001314263"/>
    </source>
</evidence>
<name>A0AAV1HWX5_9CHLO</name>
<evidence type="ECO:0008006" key="7">
    <source>
        <dbReference type="Google" id="ProtNLM"/>
    </source>
</evidence>